<dbReference type="OrthoDB" id="10152376at2759"/>
<evidence type="ECO:0000256" key="1">
    <source>
        <dbReference type="SAM" id="Phobius"/>
    </source>
</evidence>
<dbReference type="InParanoid" id="A0A7M7PNI0"/>
<feature type="transmembrane region" description="Helical" evidence="1">
    <location>
        <begin position="83"/>
        <end position="107"/>
    </location>
</feature>
<keyword evidence="1" id="KW-0812">Transmembrane</keyword>
<accession>A0A7M7PNI0</accession>
<keyword evidence="3" id="KW-1185">Reference proteome</keyword>
<feature type="transmembrane region" description="Helical" evidence="1">
    <location>
        <begin position="20"/>
        <end position="39"/>
    </location>
</feature>
<dbReference type="AlphaFoldDB" id="A0A7M7PNI0"/>
<sequence length="160" mass="17686">MALMNKCFCCGLRSGSIMSAIYCMIFSGISVALAAYYVFKHGTLSSGETSVFVINALEIIFFITILIVSILLLCAIFREAPKFFIPFIIVMFIFVIIQTISLIIIIVNLAMNGFDGMDFFFILYNILCLVINILCVVCVTSYYQVSRDSVDAAAPAANYA</sequence>
<proteinExistence type="predicted"/>
<dbReference type="EnsemblMetazoa" id="XM_030998014">
    <property type="protein sequence ID" value="XP_030853874"/>
    <property type="gene ID" value="LOC115929297"/>
</dbReference>
<evidence type="ECO:0000313" key="3">
    <source>
        <dbReference type="Proteomes" id="UP000007110"/>
    </source>
</evidence>
<dbReference type="Proteomes" id="UP000007110">
    <property type="component" value="Unassembled WGS sequence"/>
</dbReference>
<dbReference type="KEGG" id="spu:105441062"/>
<dbReference type="EnsemblMetazoa" id="XM_011671866">
    <property type="protein sequence ID" value="XP_011670168"/>
    <property type="gene ID" value="LOC105441062"/>
</dbReference>
<reference evidence="3" key="1">
    <citation type="submission" date="2015-02" db="EMBL/GenBank/DDBJ databases">
        <title>Genome sequencing for Strongylocentrotus purpuratus.</title>
        <authorList>
            <person name="Murali S."/>
            <person name="Liu Y."/>
            <person name="Vee V."/>
            <person name="English A."/>
            <person name="Wang M."/>
            <person name="Skinner E."/>
            <person name="Han Y."/>
            <person name="Muzny D.M."/>
            <person name="Worley K.C."/>
            <person name="Gibbs R.A."/>
        </authorList>
    </citation>
    <scope>NUCLEOTIDE SEQUENCE</scope>
</reference>
<keyword evidence="1" id="KW-1133">Transmembrane helix</keyword>
<dbReference type="InterPro" id="IPR031720">
    <property type="entry name" value="DUF4728"/>
</dbReference>
<organism evidence="2 3">
    <name type="scientific">Strongylocentrotus purpuratus</name>
    <name type="common">Purple sea urchin</name>
    <dbReference type="NCBI Taxonomy" id="7668"/>
    <lineage>
        <taxon>Eukaryota</taxon>
        <taxon>Metazoa</taxon>
        <taxon>Echinodermata</taxon>
        <taxon>Eleutherozoa</taxon>
        <taxon>Echinozoa</taxon>
        <taxon>Echinoidea</taxon>
        <taxon>Euechinoidea</taxon>
        <taxon>Echinacea</taxon>
        <taxon>Camarodonta</taxon>
        <taxon>Echinidea</taxon>
        <taxon>Strongylocentrotidae</taxon>
        <taxon>Strongylocentrotus</taxon>
    </lineage>
</organism>
<feature type="transmembrane region" description="Helical" evidence="1">
    <location>
        <begin position="119"/>
        <end position="143"/>
    </location>
</feature>
<keyword evidence="1" id="KW-0472">Membrane</keyword>
<name>A0A7M7PNI0_STRPU</name>
<dbReference type="PANTHER" id="PTHR36694:SF11">
    <property type="entry name" value="LP21121P-RELATED"/>
    <property type="match status" value="1"/>
</dbReference>
<protein>
    <submittedName>
        <fullName evidence="2">Uncharacterized protein</fullName>
    </submittedName>
</protein>
<dbReference type="RefSeq" id="XP_030853874.1">
    <property type="nucleotide sequence ID" value="XM_030998014.1"/>
</dbReference>
<dbReference type="Pfam" id="PF15860">
    <property type="entry name" value="DUF4728"/>
    <property type="match status" value="1"/>
</dbReference>
<dbReference type="GeneID" id="105441062"/>
<evidence type="ECO:0000313" key="2">
    <source>
        <dbReference type="EnsemblMetazoa" id="XP_030853874"/>
    </source>
</evidence>
<dbReference type="KEGG" id="spu:115929297"/>
<reference evidence="2" key="2">
    <citation type="submission" date="2021-01" db="UniProtKB">
        <authorList>
            <consortium name="EnsemblMetazoa"/>
        </authorList>
    </citation>
    <scope>IDENTIFICATION</scope>
</reference>
<dbReference type="RefSeq" id="XP_011670168.1">
    <property type="nucleotide sequence ID" value="XM_011671866.2"/>
</dbReference>
<dbReference type="GeneID" id="115929297"/>
<dbReference type="PANTHER" id="PTHR36694">
    <property type="entry name" value="PASIFLORA 1, ISOFORM A-RELATED"/>
    <property type="match status" value="1"/>
</dbReference>
<feature type="transmembrane region" description="Helical" evidence="1">
    <location>
        <begin position="51"/>
        <end position="76"/>
    </location>
</feature>
<dbReference type="OMA" id="IINIFCV"/>